<sequence length="402" mass="45022">MIPEHGFRLSDRYQELKGTLHLHLIRLIEDRGIDLGTWSEAKAAEFLRGQTRIYVNENRIPLNQHEIQLLADDTLDELVGFGPLQPLIEDDSVDDIVVNGPDRVYTERQGRLMSEAVRFSSNAHILRVAQRILAPLGRRLDESTPMVDARLPDGSRVNAIIPPLALDGPCLSIRKFGKHALSDADLIASGSVSREVLDYLRERIAARENVIVVGGTGSGKTTFLNMISQWVGESERIITIEDAAELRLEHDHVVRLETRPPNLEGERAISARDLVRNALRMRPDRIIVGEVRGDEVLDMLQAMNTGHDGSMTTLHANSPRDAVHRLQLLASFAGFAGDERTFLHQIASALDIIVHVARLPDGKRRLMSVDRVGEVTAHRLELHSEFVFEQERDAHVRRARAA</sequence>
<dbReference type="InterPro" id="IPR050921">
    <property type="entry name" value="T4SS_GSP_E_ATPase"/>
</dbReference>
<feature type="domain" description="Bacterial type II secretion system protein E" evidence="2">
    <location>
        <begin position="79"/>
        <end position="364"/>
    </location>
</feature>
<comment type="similarity">
    <text evidence="1">Belongs to the GSP E family.</text>
</comment>
<organism evidence="3 4">
    <name type="scientific">Salinisphaera dokdonensis CL-ES53</name>
    <dbReference type="NCBI Taxonomy" id="1304272"/>
    <lineage>
        <taxon>Bacteria</taxon>
        <taxon>Pseudomonadati</taxon>
        <taxon>Pseudomonadota</taxon>
        <taxon>Gammaproteobacteria</taxon>
        <taxon>Salinisphaerales</taxon>
        <taxon>Salinisphaeraceae</taxon>
        <taxon>Salinisphaera</taxon>
    </lineage>
</organism>
<dbReference type="InterPro" id="IPR001482">
    <property type="entry name" value="T2SS/T4SS_dom"/>
</dbReference>
<dbReference type="InterPro" id="IPR027417">
    <property type="entry name" value="P-loop_NTPase"/>
</dbReference>
<dbReference type="PANTHER" id="PTHR30486">
    <property type="entry name" value="TWITCHING MOTILITY PROTEIN PILT"/>
    <property type="match status" value="1"/>
</dbReference>
<accession>A0ABV2AY07</accession>
<dbReference type="CDD" id="cd01130">
    <property type="entry name" value="VirB11-like_ATPase"/>
    <property type="match status" value="1"/>
</dbReference>
<proteinExistence type="inferred from homology"/>
<name>A0ABV2AY07_9GAMM</name>
<dbReference type="EMBL" id="APND01000001">
    <property type="protein sequence ID" value="MES1928528.1"/>
    <property type="molecule type" value="Genomic_DNA"/>
</dbReference>
<dbReference type="RefSeq" id="WP_353109654.1">
    <property type="nucleotide sequence ID" value="NZ_APND01000001.1"/>
</dbReference>
<reference evidence="3 4" key="1">
    <citation type="submission" date="2013-03" db="EMBL/GenBank/DDBJ databases">
        <title>Salinisphaera dokdonensis CL-ES53 Genome Sequencing.</title>
        <authorList>
            <person name="Li C."/>
            <person name="Lai Q."/>
            <person name="Shao Z."/>
        </authorList>
    </citation>
    <scope>NUCLEOTIDE SEQUENCE [LARGE SCALE GENOMIC DNA]</scope>
    <source>
        <strain evidence="3 4">CL-ES53</strain>
    </source>
</reference>
<evidence type="ECO:0000259" key="2">
    <source>
        <dbReference type="Pfam" id="PF00437"/>
    </source>
</evidence>
<protein>
    <submittedName>
        <fullName evidence="3">Type II secretion system protein E</fullName>
    </submittedName>
</protein>
<evidence type="ECO:0000313" key="4">
    <source>
        <dbReference type="Proteomes" id="UP001460888"/>
    </source>
</evidence>
<comment type="caution">
    <text evidence="3">The sequence shown here is derived from an EMBL/GenBank/DDBJ whole genome shotgun (WGS) entry which is preliminary data.</text>
</comment>
<dbReference type="Pfam" id="PF00437">
    <property type="entry name" value="T2SSE"/>
    <property type="match status" value="1"/>
</dbReference>
<gene>
    <name evidence="3" type="ORF">SADO_04695</name>
</gene>
<dbReference type="Gene3D" id="3.40.50.300">
    <property type="entry name" value="P-loop containing nucleotide triphosphate hydrolases"/>
    <property type="match status" value="1"/>
</dbReference>
<dbReference type="PANTHER" id="PTHR30486:SF15">
    <property type="entry name" value="TYPE II_IV SECRETION SYSTEM ATPASE"/>
    <property type="match status" value="1"/>
</dbReference>
<evidence type="ECO:0000256" key="1">
    <source>
        <dbReference type="ARBA" id="ARBA00006611"/>
    </source>
</evidence>
<dbReference type="Proteomes" id="UP001460888">
    <property type="component" value="Unassembled WGS sequence"/>
</dbReference>
<dbReference type="SUPFAM" id="SSF52540">
    <property type="entry name" value="P-loop containing nucleoside triphosphate hydrolases"/>
    <property type="match status" value="1"/>
</dbReference>
<dbReference type="Gene3D" id="3.30.450.380">
    <property type="match status" value="1"/>
</dbReference>
<evidence type="ECO:0000313" key="3">
    <source>
        <dbReference type="EMBL" id="MES1928528.1"/>
    </source>
</evidence>
<keyword evidence="4" id="KW-1185">Reference proteome</keyword>